<dbReference type="EMBL" id="CP005961">
    <property type="protein sequence ID" value="AHZ73702.1"/>
    <property type="molecule type" value="Genomic_DNA"/>
</dbReference>
<name>A0A024ELS3_9PSED</name>
<evidence type="ECO:0000313" key="1">
    <source>
        <dbReference type="EMBL" id="AHZ73702.1"/>
    </source>
</evidence>
<evidence type="ECO:0000313" key="2">
    <source>
        <dbReference type="Proteomes" id="UP000026913"/>
    </source>
</evidence>
<dbReference type="AlphaFoldDB" id="A0A024ELS3"/>
<reference evidence="1 2" key="1">
    <citation type="journal article" date="2012" name="J. Bacteriol.">
        <title>Genome sequence of cold-adapted Pseudomonas mandelii strain JR-1.</title>
        <authorList>
            <person name="Jang S.H."/>
            <person name="Kim J."/>
            <person name="Kim J."/>
            <person name="Hong S."/>
            <person name="Lee C."/>
        </authorList>
    </citation>
    <scope>NUCLEOTIDE SEQUENCE [LARGE SCALE GENOMIC DNA]</scope>
    <source>
        <strain evidence="1 2">JR-1</strain>
        <plasmid evidence="2">Plasmid</plasmid>
    </source>
</reference>
<proteinExistence type="predicted"/>
<organism evidence="1 2">
    <name type="scientific">Pseudomonas mandelii JR-1</name>
    <dbReference type="NCBI Taxonomy" id="1147786"/>
    <lineage>
        <taxon>Bacteria</taxon>
        <taxon>Pseudomonadati</taxon>
        <taxon>Pseudomonadota</taxon>
        <taxon>Gammaproteobacteria</taxon>
        <taxon>Pseudomonadales</taxon>
        <taxon>Pseudomonadaceae</taxon>
        <taxon>Pseudomonas</taxon>
    </lineage>
</organism>
<accession>A0A024ELS3</accession>
<dbReference type="KEGG" id="pman:OU5_P0450"/>
<protein>
    <submittedName>
        <fullName evidence="1">Uncharacterized protein</fullName>
    </submittedName>
</protein>
<gene>
    <name evidence="1" type="ORF">OU5_P0450</name>
</gene>
<dbReference type="Proteomes" id="UP000026913">
    <property type="component" value="Plasmid unnamed"/>
</dbReference>
<geneLocation type="plasmid" evidence="2"/>
<dbReference type="HOGENOM" id="CLU_3187935_0_0_6"/>
<sequence length="46" mass="4911">MKTSLAKLNLLTFAPRPASLVVCVVQPANTSATHFALRMRANGEIA</sequence>
<keyword evidence="1" id="KW-0614">Plasmid</keyword>